<dbReference type="GO" id="GO:0005737">
    <property type="term" value="C:cytoplasm"/>
    <property type="evidence" value="ECO:0007669"/>
    <property type="project" value="TreeGrafter"/>
</dbReference>
<keyword evidence="6" id="KW-1185">Reference proteome</keyword>
<dbReference type="RefSeq" id="XP_046013006.1">
    <property type="nucleotide sequence ID" value="XM_046158742.1"/>
</dbReference>
<dbReference type="InterPro" id="IPR016181">
    <property type="entry name" value="Acyl_CoA_acyltransferase"/>
</dbReference>
<evidence type="ECO:0000256" key="1">
    <source>
        <dbReference type="ARBA" id="ARBA00022679"/>
    </source>
</evidence>
<proteinExistence type="predicted"/>
<feature type="region of interest" description="Disordered" evidence="3">
    <location>
        <begin position="1"/>
        <end position="110"/>
    </location>
</feature>
<feature type="compositionally biased region" description="Low complexity" evidence="3">
    <location>
        <begin position="48"/>
        <end position="72"/>
    </location>
</feature>
<dbReference type="Pfam" id="PF13673">
    <property type="entry name" value="Acetyltransf_10"/>
    <property type="match status" value="1"/>
</dbReference>
<evidence type="ECO:0000313" key="6">
    <source>
        <dbReference type="Proteomes" id="UP000756346"/>
    </source>
</evidence>
<dbReference type="AlphaFoldDB" id="A0A9P8Y9B5"/>
<feature type="domain" description="N-acetyltransferase" evidence="4">
    <location>
        <begin position="137"/>
        <end position="339"/>
    </location>
</feature>
<dbReference type="PROSITE" id="PS51186">
    <property type="entry name" value="GNAT"/>
    <property type="match status" value="1"/>
</dbReference>
<dbReference type="InterPro" id="IPR051635">
    <property type="entry name" value="SNAT-like"/>
</dbReference>
<dbReference type="GeneID" id="70188288"/>
<protein>
    <recommendedName>
        <fullName evidence="4">N-acetyltransferase domain-containing protein</fullName>
    </recommendedName>
</protein>
<name>A0A9P8Y9B5_9PEZI</name>
<dbReference type="CDD" id="cd04301">
    <property type="entry name" value="NAT_SF"/>
    <property type="match status" value="1"/>
</dbReference>
<reference evidence="5" key="1">
    <citation type="journal article" date="2021" name="Nat. Commun.">
        <title>Genetic determinants of endophytism in the Arabidopsis root mycobiome.</title>
        <authorList>
            <person name="Mesny F."/>
            <person name="Miyauchi S."/>
            <person name="Thiergart T."/>
            <person name="Pickel B."/>
            <person name="Atanasova L."/>
            <person name="Karlsson M."/>
            <person name="Huettel B."/>
            <person name="Barry K.W."/>
            <person name="Haridas S."/>
            <person name="Chen C."/>
            <person name="Bauer D."/>
            <person name="Andreopoulos W."/>
            <person name="Pangilinan J."/>
            <person name="LaButti K."/>
            <person name="Riley R."/>
            <person name="Lipzen A."/>
            <person name="Clum A."/>
            <person name="Drula E."/>
            <person name="Henrissat B."/>
            <person name="Kohler A."/>
            <person name="Grigoriev I.V."/>
            <person name="Martin F.M."/>
            <person name="Hacquard S."/>
        </authorList>
    </citation>
    <scope>NUCLEOTIDE SEQUENCE</scope>
    <source>
        <strain evidence="5">MPI-CAGE-CH-0230</strain>
    </source>
</reference>
<gene>
    <name evidence="5" type="ORF">B0I36DRAFT_363034</name>
</gene>
<feature type="compositionally biased region" description="Basic and acidic residues" evidence="3">
    <location>
        <begin position="11"/>
        <end position="20"/>
    </location>
</feature>
<dbReference type="PANTHER" id="PTHR10908:SF0">
    <property type="entry name" value="SEROTONIN N-ACETYLTRANSFERASE"/>
    <property type="match status" value="1"/>
</dbReference>
<keyword evidence="2" id="KW-0012">Acyltransferase</keyword>
<organism evidence="5 6">
    <name type="scientific">Microdochium trichocladiopsis</name>
    <dbReference type="NCBI Taxonomy" id="1682393"/>
    <lineage>
        <taxon>Eukaryota</taxon>
        <taxon>Fungi</taxon>
        <taxon>Dikarya</taxon>
        <taxon>Ascomycota</taxon>
        <taxon>Pezizomycotina</taxon>
        <taxon>Sordariomycetes</taxon>
        <taxon>Xylariomycetidae</taxon>
        <taxon>Xylariales</taxon>
        <taxon>Microdochiaceae</taxon>
        <taxon>Microdochium</taxon>
    </lineage>
</organism>
<dbReference type="InterPro" id="IPR000182">
    <property type="entry name" value="GNAT_dom"/>
</dbReference>
<dbReference type="Gene3D" id="3.40.630.30">
    <property type="match status" value="1"/>
</dbReference>
<dbReference type="SUPFAM" id="SSF55729">
    <property type="entry name" value="Acyl-CoA N-acyltransferases (Nat)"/>
    <property type="match status" value="1"/>
</dbReference>
<evidence type="ECO:0000259" key="4">
    <source>
        <dbReference type="PROSITE" id="PS51186"/>
    </source>
</evidence>
<evidence type="ECO:0000256" key="2">
    <source>
        <dbReference type="ARBA" id="ARBA00023315"/>
    </source>
</evidence>
<feature type="compositionally biased region" description="Acidic residues" evidence="3">
    <location>
        <begin position="84"/>
        <end position="106"/>
    </location>
</feature>
<dbReference type="PANTHER" id="PTHR10908">
    <property type="entry name" value="SEROTONIN N-ACETYLTRANSFERASE"/>
    <property type="match status" value="1"/>
</dbReference>
<comment type="caution">
    <text evidence="5">The sequence shown here is derived from an EMBL/GenBank/DDBJ whole genome shotgun (WGS) entry which is preliminary data.</text>
</comment>
<dbReference type="Proteomes" id="UP000756346">
    <property type="component" value="Unassembled WGS sequence"/>
</dbReference>
<dbReference type="GO" id="GO:0004059">
    <property type="term" value="F:aralkylamine N-acetyltransferase activity"/>
    <property type="evidence" value="ECO:0007669"/>
    <property type="project" value="TreeGrafter"/>
</dbReference>
<evidence type="ECO:0000256" key="3">
    <source>
        <dbReference type="SAM" id="MobiDB-lite"/>
    </source>
</evidence>
<sequence>MSSPPGPEGNEQDHARDVKQTEPASALDGSATRFDPVGYIHHHDEQPAATTTTTTTSSSSSVANTTTSGGTAESDTSTETNRDAEEDDSAAADDAVDDSEDLDEESANVRKTSSFYRRRQSMSDTRLQKVLGFPFRPLVRPLTVSDIDSCEALENSAFSKEHAATREKFEYRLTTCPELCMGLFCTVVPSIAAENGFDIETLRTAKPVETGRPDGSLSVLVAHIVSTKCIGDLVTDESMDYPKDFRTNKTGSGPTGHQPQGHTVALHSLAVHPKLHGCGLGKLIVKAYLQQIKGALLADRVSLICQDYLVRYYEKHGFQNIGKSPTQYGGGGWYDMTFIFGNGKGFGNGGSR</sequence>
<dbReference type="EMBL" id="JAGTJQ010000005">
    <property type="protein sequence ID" value="KAH7031326.1"/>
    <property type="molecule type" value="Genomic_DNA"/>
</dbReference>
<evidence type="ECO:0000313" key="5">
    <source>
        <dbReference type="EMBL" id="KAH7031326.1"/>
    </source>
</evidence>
<dbReference type="OrthoDB" id="30840at2759"/>
<keyword evidence="1" id="KW-0808">Transferase</keyword>
<accession>A0A9P8Y9B5</accession>